<protein>
    <submittedName>
        <fullName evidence="1">Uncharacterized protein</fullName>
    </submittedName>
</protein>
<comment type="caution">
    <text evidence="1">The sequence shown here is derived from an EMBL/GenBank/DDBJ whole genome shotgun (WGS) entry which is preliminary data.</text>
</comment>
<evidence type="ECO:0000313" key="2">
    <source>
        <dbReference type="Proteomes" id="UP001281147"/>
    </source>
</evidence>
<reference evidence="1" key="1">
    <citation type="submission" date="2023-07" db="EMBL/GenBank/DDBJ databases">
        <title>Black Yeasts Isolated from many extreme environments.</title>
        <authorList>
            <person name="Coleine C."/>
            <person name="Stajich J.E."/>
            <person name="Selbmann L."/>
        </authorList>
    </citation>
    <scope>NUCLEOTIDE SEQUENCE</scope>
    <source>
        <strain evidence="1">CCFEE 5714</strain>
    </source>
</reference>
<organism evidence="1 2">
    <name type="scientific">Vermiconidia calcicola</name>
    <dbReference type="NCBI Taxonomy" id="1690605"/>
    <lineage>
        <taxon>Eukaryota</taxon>
        <taxon>Fungi</taxon>
        <taxon>Dikarya</taxon>
        <taxon>Ascomycota</taxon>
        <taxon>Pezizomycotina</taxon>
        <taxon>Dothideomycetes</taxon>
        <taxon>Dothideomycetidae</taxon>
        <taxon>Mycosphaerellales</taxon>
        <taxon>Extremaceae</taxon>
        <taxon>Vermiconidia</taxon>
    </lineage>
</organism>
<gene>
    <name evidence="1" type="ORF">LTR37_003765</name>
</gene>
<sequence length="264" mass="29141">MPTFAILGATGNTGQAILTLLLRDESVKVHCFVRSSRKLHGQMPELRDHKRVKIFESSLNDTPILAECIAPCDAVFSCIATEENSPGCSIALDTAHAVVAALCHVRCVKKNYAPLPRIIVLSSGTINDHLCRDTPTFARYFVWTGFSNIYADLLRAEAYYRLHRAWMTAVFVQPGGLVHDSQAGHAVSTEKEASTFLSFLDLAAGMIECGSKDKDDTEWDWVGLSVLPTGKTRFNPKAPFAVLRGCLWTIFPPLYWILHSARSG</sequence>
<dbReference type="EMBL" id="JAUTXU010000022">
    <property type="protein sequence ID" value="KAK3720354.1"/>
    <property type="molecule type" value="Genomic_DNA"/>
</dbReference>
<dbReference type="Proteomes" id="UP001281147">
    <property type="component" value="Unassembled WGS sequence"/>
</dbReference>
<name>A0ACC3NNM2_9PEZI</name>
<accession>A0ACC3NNM2</accession>
<keyword evidence="2" id="KW-1185">Reference proteome</keyword>
<evidence type="ECO:0000313" key="1">
    <source>
        <dbReference type="EMBL" id="KAK3720354.1"/>
    </source>
</evidence>
<proteinExistence type="predicted"/>